<dbReference type="EMBL" id="CP050549">
    <property type="protein sequence ID" value="QND41697.1"/>
    <property type="molecule type" value="Genomic_DNA"/>
</dbReference>
<protein>
    <submittedName>
        <fullName evidence="2">Uncharacterized protein</fullName>
    </submittedName>
</protein>
<name>A0A7G6RHG5_RHILV</name>
<feature type="region of interest" description="Disordered" evidence="1">
    <location>
        <begin position="1"/>
        <end position="24"/>
    </location>
</feature>
<reference evidence="3" key="1">
    <citation type="journal article" date="2020" name="Mol. Plant Microbe">
        <title>Rhizobial microsymbionts of the narrowly endemic Oxytropis species growing in Kamchatka are characterized by significant genetic diversity and possess a set of genes that are associated with T3SS and T6SS secretion systems and can affect the development of symbiosis.</title>
        <authorList>
            <person name="Safronova V."/>
            <person name="Guro P."/>
            <person name="Sazanova A."/>
            <person name="Kuznetsova I."/>
            <person name="Belimov A."/>
            <person name="Yakubov V."/>
            <person name="Chirak E."/>
            <person name="Afonin A."/>
            <person name="Gogolev Y."/>
            <person name="Andronov E."/>
            <person name="Tikhonovich I."/>
        </authorList>
    </citation>
    <scope>NUCLEOTIDE SEQUENCE [LARGE SCALE GENOMIC DNA]</scope>
    <source>
        <strain evidence="3">RCAM0610</strain>
    </source>
</reference>
<evidence type="ECO:0000313" key="2">
    <source>
        <dbReference type="EMBL" id="QND41697.1"/>
    </source>
</evidence>
<organism evidence="2 3">
    <name type="scientific">Rhizobium leguminosarum bv. viciae</name>
    <dbReference type="NCBI Taxonomy" id="387"/>
    <lineage>
        <taxon>Bacteria</taxon>
        <taxon>Pseudomonadati</taxon>
        <taxon>Pseudomonadota</taxon>
        <taxon>Alphaproteobacteria</taxon>
        <taxon>Hyphomicrobiales</taxon>
        <taxon>Rhizobiaceae</taxon>
        <taxon>Rhizobium/Agrobacterium group</taxon>
        <taxon>Rhizobium</taxon>
    </lineage>
</organism>
<dbReference type="AlphaFoldDB" id="A0A7G6RHG5"/>
<evidence type="ECO:0000256" key="1">
    <source>
        <dbReference type="SAM" id="MobiDB-lite"/>
    </source>
</evidence>
<proteinExistence type="predicted"/>
<dbReference type="Proteomes" id="UP000515518">
    <property type="component" value="Chromosome"/>
</dbReference>
<sequence length="70" mass="7719">MSRLQRQEELRLQTDNGAGREPPDRFDTAVATCASVALVPRACLHRIAMEYLGRKLFEALSAIATFGANL</sequence>
<feature type="compositionally biased region" description="Basic and acidic residues" evidence="1">
    <location>
        <begin position="1"/>
        <end position="12"/>
    </location>
</feature>
<accession>A0A7G6RHG5</accession>
<gene>
    <name evidence="2" type="ORF">HB770_02285</name>
</gene>
<evidence type="ECO:0000313" key="3">
    <source>
        <dbReference type="Proteomes" id="UP000515518"/>
    </source>
</evidence>